<sequence>MAGKTRLSDGAGSSGFGLLSFFWQDMKPRGGGKRKSKTESQFQLFTERRVWLYLAAVATISIVNLFAQAAWVVASHNIGWDPWWLGMLGIDSSRFDVLGLLASLIGLSAAWGLGIALLGCFISHVKWVFLAGMVMMIAGASRMLGTGLGRLILLAQIDKGMIPVDSFVDYYRSGPAELTSGTSVPAIAIMAGAAVIFAGLMLLKALAWPSDAVPRVSLGASAAITLGLFGVVFIESGFAPVRMLTLLIAVLVGLVVLPGEVAQVRYCAIKQVSAQWCWHPALIIWLETLLAMALPLVAALDI</sequence>
<feature type="transmembrane region" description="Helical" evidence="1">
    <location>
        <begin position="97"/>
        <end position="120"/>
    </location>
</feature>
<keyword evidence="1" id="KW-0812">Transmembrane</keyword>
<dbReference type="AlphaFoldDB" id="A0A7Y0EPZ8"/>
<accession>A0A7Y0EPZ8</accession>
<dbReference type="EMBL" id="JAAIII010000004">
    <property type="protein sequence ID" value="NMM94319.1"/>
    <property type="molecule type" value="Genomic_DNA"/>
</dbReference>
<keyword evidence="1" id="KW-0472">Membrane</keyword>
<keyword evidence="1" id="KW-1133">Transmembrane helix</keyword>
<evidence type="ECO:0000313" key="3">
    <source>
        <dbReference type="Proteomes" id="UP000532194"/>
    </source>
</evidence>
<name>A0A7Y0EPZ8_9BIFI</name>
<evidence type="ECO:0000313" key="2">
    <source>
        <dbReference type="EMBL" id="NMM94319.1"/>
    </source>
</evidence>
<reference evidence="2 3" key="1">
    <citation type="submission" date="2020-02" db="EMBL/GenBank/DDBJ databases">
        <title>Characterization of phylogenetic diversity of novel bifidobacterial species isolated in Czech ZOOs.</title>
        <authorList>
            <person name="Lugli G.A."/>
            <person name="Vera N.B."/>
            <person name="Ventura M."/>
        </authorList>
    </citation>
    <scope>NUCLEOTIDE SEQUENCE [LARGE SCALE GENOMIC DNA]</scope>
    <source>
        <strain evidence="2 3">DSM 109957</strain>
    </source>
</reference>
<keyword evidence="3" id="KW-1185">Reference proteome</keyword>
<feature type="transmembrane region" description="Helical" evidence="1">
    <location>
        <begin position="278"/>
        <end position="300"/>
    </location>
</feature>
<proteinExistence type="predicted"/>
<protein>
    <submittedName>
        <fullName evidence="2">Uncharacterized protein</fullName>
    </submittedName>
</protein>
<feature type="transmembrane region" description="Helical" evidence="1">
    <location>
        <begin position="127"/>
        <end position="144"/>
    </location>
</feature>
<feature type="transmembrane region" description="Helical" evidence="1">
    <location>
        <begin position="240"/>
        <end position="257"/>
    </location>
</feature>
<organism evidence="2 3">
    <name type="scientific">Bifidobacterium oedipodis</name>
    <dbReference type="NCBI Taxonomy" id="2675322"/>
    <lineage>
        <taxon>Bacteria</taxon>
        <taxon>Bacillati</taxon>
        <taxon>Actinomycetota</taxon>
        <taxon>Actinomycetes</taxon>
        <taxon>Bifidobacteriales</taxon>
        <taxon>Bifidobacteriaceae</taxon>
        <taxon>Bifidobacterium</taxon>
    </lineage>
</organism>
<feature type="transmembrane region" description="Helical" evidence="1">
    <location>
        <begin position="215"/>
        <end position="234"/>
    </location>
</feature>
<dbReference type="Proteomes" id="UP000532194">
    <property type="component" value="Unassembled WGS sequence"/>
</dbReference>
<dbReference type="RefSeq" id="WP_169172349.1">
    <property type="nucleotide sequence ID" value="NZ_JAAIII010000004.1"/>
</dbReference>
<feature type="transmembrane region" description="Helical" evidence="1">
    <location>
        <begin position="50"/>
        <end position="74"/>
    </location>
</feature>
<gene>
    <name evidence="2" type="ORF">G1C95_1506</name>
</gene>
<feature type="transmembrane region" description="Helical" evidence="1">
    <location>
        <begin position="184"/>
        <end position="203"/>
    </location>
</feature>
<evidence type="ECO:0000256" key="1">
    <source>
        <dbReference type="SAM" id="Phobius"/>
    </source>
</evidence>
<comment type="caution">
    <text evidence="2">The sequence shown here is derived from an EMBL/GenBank/DDBJ whole genome shotgun (WGS) entry which is preliminary data.</text>
</comment>